<dbReference type="GO" id="GO:0000939">
    <property type="term" value="C:inner kinetochore"/>
    <property type="evidence" value="ECO:0007669"/>
    <property type="project" value="TreeGrafter"/>
</dbReference>
<gene>
    <name evidence="7" type="ORF">JX265_003900</name>
</gene>
<dbReference type="GO" id="GO:0000070">
    <property type="term" value="P:mitotic sister chromatid segregation"/>
    <property type="evidence" value="ECO:0007669"/>
    <property type="project" value="TreeGrafter"/>
</dbReference>
<dbReference type="Pfam" id="PF07778">
    <property type="entry name" value="CENP-I"/>
    <property type="match status" value="2"/>
</dbReference>
<keyword evidence="6" id="KW-0137">Centromere</keyword>
<keyword evidence="8" id="KW-1185">Reference proteome</keyword>
<dbReference type="PANTHER" id="PTHR48208:SF2">
    <property type="entry name" value="CENTROMERE PROTEIN I"/>
    <property type="match status" value="1"/>
</dbReference>
<proteinExistence type="inferred from homology"/>
<dbReference type="InterPro" id="IPR012485">
    <property type="entry name" value="CENP-I"/>
</dbReference>
<name>A0A9P9WRC9_9PEZI</name>
<keyword evidence="4" id="KW-0158">Chromosome</keyword>
<evidence type="ECO:0000256" key="3">
    <source>
        <dbReference type="ARBA" id="ARBA00005470"/>
    </source>
</evidence>
<dbReference type="Proteomes" id="UP000829685">
    <property type="component" value="Unassembled WGS sequence"/>
</dbReference>
<dbReference type="GO" id="GO:0005634">
    <property type="term" value="C:nucleus"/>
    <property type="evidence" value="ECO:0007669"/>
    <property type="project" value="UniProtKB-SubCell"/>
</dbReference>
<sequence length="676" mass="74398">MANVVPQADILRESLAEVVQAAKVPAKRRGAPIKSTVETLASECYGNGVLPDALTELIDLIVAPSHLDQASLNSLIKNLYPVTRIDGDIIIKVVGCLGHGALKPSLAIQAALLRWIIMVYHTIEKQDILSKVYAVLFNLLDTAAIRLALSRQTGNDPALTGLLRVFKDYYPEIIVGDATRGKASSFKHPDPQWRERLDEIQQAHARSLEDRDQPKDAFRVARHINNAGQSKRPPVVPEVHTSHAQENSVTLEEIENVDGLVKALETVELPNQLISVLGDPLLQKLMLLKPGPISHLRISNWLDAYGQDVLDGGDEGAGEVASFLEILQQYAANTKNLPPIVLSFFASYLKTWNGHDSRDCILQTLMYTPVPTDDFPELYSRILSLLEIKVLNGTAGSQLVMLKYYNGLLQHWITILQSDDVESLSTGAVSDLVTHVNKLCLTVVQTSSSTAAHSIILDFYEQAAYLASNPRLNQHIRIVIPPTALVYTLHFSSSPVTLSRLCGVLAQYKEGFQAATGSSRSSYPPEYINVFNGFLMDICNCLWRSRAFNAKDSNSHACLMPDNVIRDLATHVSAVRKGSELTSLFTLSTSSVLGSLATAYLRELEELEMEQGTGDLDLRHAGPVTRKSLVDLGRNGGVSLTWDEYRQGVLGYLEQQGMTGVGRLMHNTMTTLMKRS</sequence>
<evidence type="ECO:0000256" key="6">
    <source>
        <dbReference type="ARBA" id="ARBA00023328"/>
    </source>
</evidence>
<organism evidence="7 8">
    <name type="scientific">Neoarthrinium moseri</name>
    <dbReference type="NCBI Taxonomy" id="1658444"/>
    <lineage>
        <taxon>Eukaryota</taxon>
        <taxon>Fungi</taxon>
        <taxon>Dikarya</taxon>
        <taxon>Ascomycota</taxon>
        <taxon>Pezizomycotina</taxon>
        <taxon>Sordariomycetes</taxon>
        <taxon>Xylariomycetidae</taxon>
        <taxon>Amphisphaeriales</taxon>
        <taxon>Apiosporaceae</taxon>
        <taxon>Neoarthrinium</taxon>
    </lineage>
</organism>
<keyword evidence="5" id="KW-0539">Nucleus</keyword>
<dbReference type="PANTHER" id="PTHR48208">
    <property type="entry name" value="CENTROMERE PROTEIN I"/>
    <property type="match status" value="1"/>
</dbReference>
<accession>A0A9P9WRC9</accession>
<evidence type="ECO:0000256" key="5">
    <source>
        <dbReference type="ARBA" id="ARBA00023242"/>
    </source>
</evidence>
<comment type="subcellular location">
    <subcellularLocation>
        <location evidence="2">Chromosome</location>
        <location evidence="2">Centromere</location>
    </subcellularLocation>
    <subcellularLocation>
        <location evidence="1">Nucleus</location>
    </subcellularLocation>
</comment>
<evidence type="ECO:0008006" key="9">
    <source>
        <dbReference type="Google" id="ProtNLM"/>
    </source>
</evidence>
<evidence type="ECO:0000256" key="4">
    <source>
        <dbReference type="ARBA" id="ARBA00022454"/>
    </source>
</evidence>
<dbReference type="CDD" id="cd22647">
    <property type="entry name" value="CTF3_NTD_HEAT"/>
    <property type="match status" value="1"/>
</dbReference>
<protein>
    <recommendedName>
        <fullName evidence="9">Mis6 domain-containing protein</fullName>
    </recommendedName>
</protein>
<comment type="caution">
    <text evidence="7">The sequence shown here is derived from an EMBL/GenBank/DDBJ whole genome shotgun (WGS) entry which is preliminary data.</text>
</comment>
<comment type="similarity">
    <text evidence="3">Belongs to the CENP-I/CTF3 family.</text>
</comment>
<dbReference type="GO" id="GO:0034080">
    <property type="term" value="P:CENP-A containing chromatin assembly"/>
    <property type="evidence" value="ECO:0007669"/>
    <property type="project" value="TreeGrafter"/>
</dbReference>
<evidence type="ECO:0000256" key="1">
    <source>
        <dbReference type="ARBA" id="ARBA00004123"/>
    </source>
</evidence>
<evidence type="ECO:0000313" key="7">
    <source>
        <dbReference type="EMBL" id="KAI1876374.1"/>
    </source>
</evidence>
<evidence type="ECO:0000313" key="8">
    <source>
        <dbReference type="Proteomes" id="UP000829685"/>
    </source>
</evidence>
<dbReference type="EMBL" id="JAFIMR010000007">
    <property type="protein sequence ID" value="KAI1876374.1"/>
    <property type="molecule type" value="Genomic_DNA"/>
</dbReference>
<reference evidence="7" key="1">
    <citation type="submission" date="2021-03" db="EMBL/GenBank/DDBJ databases">
        <title>Revisited historic fungal species revealed as producer of novel bioactive compounds through whole genome sequencing and comparative genomics.</title>
        <authorList>
            <person name="Vignolle G.A."/>
            <person name="Hochenegger N."/>
            <person name="Mach R.L."/>
            <person name="Mach-Aigner A.R."/>
            <person name="Javad Rahimi M."/>
            <person name="Salim K.A."/>
            <person name="Chan C.M."/>
            <person name="Lim L.B.L."/>
            <person name="Cai F."/>
            <person name="Druzhinina I.S."/>
            <person name="U'Ren J.M."/>
            <person name="Derntl C."/>
        </authorList>
    </citation>
    <scope>NUCLEOTIDE SEQUENCE</scope>
    <source>
        <strain evidence="7">TUCIM 5799</strain>
    </source>
</reference>
<dbReference type="AlphaFoldDB" id="A0A9P9WRC9"/>
<evidence type="ECO:0000256" key="2">
    <source>
        <dbReference type="ARBA" id="ARBA00004584"/>
    </source>
</evidence>